<organism evidence="10 11">
    <name type="scientific">Crassostrea virginica</name>
    <name type="common">Eastern oyster</name>
    <dbReference type="NCBI Taxonomy" id="6565"/>
    <lineage>
        <taxon>Eukaryota</taxon>
        <taxon>Metazoa</taxon>
        <taxon>Spiralia</taxon>
        <taxon>Lophotrochozoa</taxon>
        <taxon>Mollusca</taxon>
        <taxon>Bivalvia</taxon>
        <taxon>Autobranchia</taxon>
        <taxon>Pteriomorphia</taxon>
        <taxon>Ostreida</taxon>
        <taxon>Ostreoidea</taxon>
        <taxon>Ostreidae</taxon>
        <taxon>Crassostrea</taxon>
    </lineage>
</organism>
<evidence type="ECO:0000256" key="3">
    <source>
        <dbReference type="ARBA" id="ARBA00022723"/>
    </source>
</evidence>
<dbReference type="InterPro" id="IPR001570">
    <property type="entry name" value="Peptidase_M4_C_domain"/>
</dbReference>
<keyword evidence="7" id="KW-0732">Signal</keyword>
<dbReference type="GO" id="GO:0006508">
    <property type="term" value="P:proteolysis"/>
    <property type="evidence" value="ECO:0007669"/>
    <property type="project" value="UniProtKB-KW"/>
</dbReference>
<keyword evidence="10" id="KW-1185">Reference proteome</keyword>
<evidence type="ECO:0000259" key="8">
    <source>
        <dbReference type="Pfam" id="PF01447"/>
    </source>
</evidence>
<dbReference type="Gene3D" id="2.60.120.380">
    <property type="match status" value="1"/>
</dbReference>
<keyword evidence="4" id="KW-0378">Hydrolase</keyword>
<feature type="domain" description="Peptidase M4 C-terminal" evidence="9">
    <location>
        <begin position="362"/>
        <end position="507"/>
    </location>
</feature>
<dbReference type="SUPFAM" id="SSF55486">
    <property type="entry name" value="Metalloproteases ('zincins'), catalytic domain"/>
    <property type="match status" value="1"/>
</dbReference>
<dbReference type="Pfam" id="PF01447">
    <property type="entry name" value="Peptidase_M4"/>
    <property type="match status" value="1"/>
</dbReference>
<comment type="similarity">
    <text evidence="1">Belongs to the peptidase M4 family.</text>
</comment>
<dbReference type="CDD" id="cd09597">
    <property type="entry name" value="M4_TLP"/>
    <property type="match status" value="1"/>
</dbReference>
<proteinExistence type="inferred from homology"/>
<dbReference type="Pfam" id="PF02868">
    <property type="entry name" value="Peptidase_M4_C"/>
    <property type="match status" value="1"/>
</dbReference>
<evidence type="ECO:0000256" key="1">
    <source>
        <dbReference type="ARBA" id="ARBA00009388"/>
    </source>
</evidence>
<name>A0A8B8AMB3_CRAVI</name>
<dbReference type="GeneID" id="111103048"/>
<dbReference type="OrthoDB" id="5332336at2759"/>
<reference evidence="10" key="1">
    <citation type="submission" date="2024-06" db="UniProtKB">
        <authorList>
            <consortium name="RefSeq"/>
        </authorList>
    </citation>
    <scope>NUCLEOTIDE SEQUENCE [LARGE SCALE GENOMIC DNA]</scope>
</reference>
<keyword evidence="6" id="KW-0482">Metalloprotease</keyword>
<dbReference type="InterPro" id="IPR013856">
    <property type="entry name" value="Peptidase_M4_domain"/>
</dbReference>
<sequence length="623" mass="69447">MMNTIALLLCCAFGLLIPVKSYQILNLQDKINRITLDRRRELKEEENLPGRIANLVADKNNGLSFVDNGVSIEKTKIVRLQETYRGVPIYNAYVTEEVDSNTGLWTGQVSGNWYEELEKDIPSVVPTLSKDQALSIAITSEGIQDLSEVKDSDITLIIVPLNGTAVLSYDVTLLVISRKTMKRPGMFIDANSGRVLRKIQKLRQSTAVKAVGGNKKIDKINYGIDFPRLEVASNDKGTVCMLESKLVRVFDLQSQTYPNSANPFKFPCKQGIRDEINGGYSPLSDAFYITQKVFEMFTQWTHTEVIPNPPIDIWVHYGEMSFQASYNGVALVFGDGNKANFPLVTYDVVGHEFAHVFTEVHSNLEYENKSGGINEAFSDLAGEAFELFVTGTNDLHVAAKIDKKGEEGLRDMCNQDKDGGSIVHVRDYQEGMEVHYSSGIFNKVSCILIKEKNFGVKNTFQIFAHANRFYWGPKSDFVDAACGTLKAAYDLGQDTVAIREAFSTVGITGCKLDNYVRKLLGKTHLTNLTAEENESIVYGFNGKTFLGRFIRIFTEGGIGDVDIYVNKGFKLDKSSAKYSSTNEGNLEAVQIPIKKCVKKMCFVHLVPKVQSFSGVSFQMNIIY</sequence>
<protein>
    <submittedName>
        <fullName evidence="11">Uncharacterized protein LOC111103048</fullName>
    </submittedName>
</protein>
<keyword evidence="5" id="KW-0862">Zinc</keyword>
<evidence type="ECO:0000256" key="5">
    <source>
        <dbReference type="ARBA" id="ARBA00022833"/>
    </source>
</evidence>
<evidence type="ECO:0000256" key="7">
    <source>
        <dbReference type="SAM" id="SignalP"/>
    </source>
</evidence>
<dbReference type="PANTHER" id="PTHR33794">
    <property type="entry name" value="BACILLOLYSIN"/>
    <property type="match status" value="1"/>
</dbReference>
<keyword evidence="3" id="KW-0479">Metal-binding</keyword>
<dbReference type="RefSeq" id="XP_022291758.1">
    <property type="nucleotide sequence ID" value="XM_022436050.1"/>
</dbReference>
<dbReference type="Gene3D" id="3.10.450.40">
    <property type="match status" value="1"/>
</dbReference>
<dbReference type="Gene3D" id="3.10.170.10">
    <property type="match status" value="1"/>
</dbReference>
<dbReference type="KEGG" id="cvn:111103048"/>
<evidence type="ECO:0000256" key="6">
    <source>
        <dbReference type="ARBA" id="ARBA00023049"/>
    </source>
</evidence>
<accession>A0A8B8AMB3</accession>
<feature type="signal peptide" evidence="7">
    <location>
        <begin position="1"/>
        <end position="21"/>
    </location>
</feature>
<evidence type="ECO:0000259" key="9">
    <source>
        <dbReference type="Pfam" id="PF02868"/>
    </source>
</evidence>
<dbReference type="InterPro" id="IPR023612">
    <property type="entry name" value="Peptidase_M4"/>
</dbReference>
<feature type="chain" id="PRO_5034288733" evidence="7">
    <location>
        <begin position="22"/>
        <end position="623"/>
    </location>
</feature>
<keyword evidence="2" id="KW-0645">Protease</keyword>
<dbReference type="InterPro" id="IPR050728">
    <property type="entry name" value="Zinc_Metalloprotease_M4"/>
</dbReference>
<dbReference type="Gene3D" id="1.10.390.10">
    <property type="entry name" value="Neutral Protease Domain 2"/>
    <property type="match status" value="1"/>
</dbReference>
<dbReference type="Gene3D" id="3.10.450.490">
    <property type="match status" value="1"/>
</dbReference>
<reference evidence="11" key="2">
    <citation type="submission" date="2025-08" db="UniProtKB">
        <authorList>
            <consortium name="RefSeq"/>
        </authorList>
    </citation>
    <scope>IDENTIFICATION</scope>
    <source>
        <tissue evidence="11">Whole sample</tissue>
    </source>
</reference>
<feature type="domain" description="Peptidase M4" evidence="8">
    <location>
        <begin position="225"/>
        <end position="359"/>
    </location>
</feature>
<dbReference type="GO" id="GO:0004222">
    <property type="term" value="F:metalloendopeptidase activity"/>
    <property type="evidence" value="ECO:0007669"/>
    <property type="project" value="InterPro"/>
</dbReference>
<evidence type="ECO:0000256" key="4">
    <source>
        <dbReference type="ARBA" id="ARBA00022801"/>
    </source>
</evidence>
<evidence type="ECO:0000313" key="10">
    <source>
        <dbReference type="Proteomes" id="UP000694844"/>
    </source>
</evidence>
<evidence type="ECO:0000256" key="2">
    <source>
        <dbReference type="ARBA" id="ARBA00022670"/>
    </source>
</evidence>
<dbReference type="PRINTS" id="PR00730">
    <property type="entry name" value="THERMOLYSIN"/>
</dbReference>
<gene>
    <name evidence="11" type="primary">LOC111103048</name>
</gene>
<dbReference type="AlphaFoldDB" id="A0A8B8AMB3"/>
<dbReference type="PANTHER" id="PTHR33794:SF1">
    <property type="entry name" value="BACILLOLYSIN"/>
    <property type="match status" value="1"/>
</dbReference>
<dbReference type="InterPro" id="IPR027268">
    <property type="entry name" value="Peptidase_M4/M1_CTD_sf"/>
</dbReference>
<evidence type="ECO:0000313" key="11">
    <source>
        <dbReference type="RefSeq" id="XP_022291758.1"/>
    </source>
</evidence>
<dbReference type="GO" id="GO:0046872">
    <property type="term" value="F:metal ion binding"/>
    <property type="evidence" value="ECO:0007669"/>
    <property type="project" value="UniProtKB-KW"/>
</dbReference>
<dbReference type="Proteomes" id="UP000694844">
    <property type="component" value="Chromosome 1"/>
</dbReference>